<organism evidence="1">
    <name type="scientific">marine sediment metagenome</name>
    <dbReference type="NCBI Taxonomy" id="412755"/>
    <lineage>
        <taxon>unclassified sequences</taxon>
        <taxon>metagenomes</taxon>
        <taxon>ecological metagenomes</taxon>
    </lineage>
</organism>
<comment type="caution">
    <text evidence="1">The sequence shown here is derived from an EMBL/GenBank/DDBJ whole genome shotgun (WGS) entry which is preliminary data.</text>
</comment>
<reference evidence="1" key="1">
    <citation type="journal article" date="2015" name="Nature">
        <title>Complex archaea that bridge the gap between prokaryotes and eukaryotes.</title>
        <authorList>
            <person name="Spang A."/>
            <person name="Saw J.H."/>
            <person name="Jorgensen S.L."/>
            <person name="Zaremba-Niedzwiedzka K."/>
            <person name="Martijn J."/>
            <person name="Lind A.E."/>
            <person name="van Eijk R."/>
            <person name="Schleper C."/>
            <person name="Guy L."/>
            <person name="Ettema T.J."/>
        </authorList>
    </citation>
    <scope>NUCLEOTIDE SEQUENCE</scope>
</reference>
<dbReference type="AlphaFoldDB" id="A0A0F9MV84"/>
<gene>
    <name evidence="1" type="ORF">LCGC14_1028730</name>
</gene>
<dbReference type="EMBL" id="LAZR01004160">
    <property type="protein sequence ID" value="KKN11215.1"/>
    <property type="molecule type" value="Genomic_DNA"/>
</dbReference>
<evidence type="ECO:0000313" key="1">
    <source>
        <dbReference type="EMBL" id="KKN11215.1"/>
    </source>
</evidence>
<protein>
    <recommendedName>
        <fullName evidence="2">DNA methylase N-4/N-6 domain-containing protein</fullName>
    </recommendedName>
</protein>
<proteinExistence type="predicted"/>
<name>A0A0F9MV84_9ZZZZ</name>
<sequence length="168" mass="19280">MRKFELDYLPPSATTGEYPGAFPPEVDIIIRQLVKGKVLHLFSGSSLIGEERIDIDHPSATKNINVKEFILSDKSDWDWVVLDPPYLIMSADVKLTDYGISIAASSDVSLRRNLKQYFQKHTDNILWLDICAPMIEGFYRKKLWLVLTGGFHTVRILSWLTREMKPLL</sequence>
<evidence type="ECO:0008006" key="2">
    <source>
        <dbReference type="Google" id="ProtNLM"/>
    </source>
</evidence>
<accession>A0A0F9MV84</accession>